<evidence type="ECO:0000313" key="2">
    <source>
        <dbReference type="EMBL" id="KND99885.1"/>
    </source>
</evidence>
<comment type="caution">
    <text evidence="2">The sequence shown here is derived from an EMBL/GenBank/DDBJ whole genome shotgun (WGS) entry which is preliminary data.</text>
</comment>
<dbReference type="Proteomes" id="UP000037122">
    <property type="component" value="Unassembled WGS sequence"/>
</dbReference>
<evidence type="ECO:0000256" key="1">
    <source>
        <dbReference type="SAM" id="MobiDB-lite"/>
    </source>
</evidence>
<name>A0A0L0P1J0_CANAR</name>
<gene>
    <name evidence="2" type="ORF">QG37_03311</name>
</gene>
<dbReference type="VEuPathDB" id="FungiDB:CJJ07_003898"/>
<reference evidence="3" key="1">
    <citation type="journal article" date="2015" name="BMC Genomics">
        <title>Draft genome of a commonly misdiagnosed multidrug resistant pathogen Candida auris.</title>
        <authorList>
            <person name="Chatterjee S."/>
            <person name="Alampalli S.V."/>
            <person name="Nageshan R.K."/>
            <person name="Chettiar S.T."/>
            <person name="Joshi S."/>
            <person name="Tatu U.S."/>
        </authorList>
    </citation>
    <scope>NUCLEOTIDE SEQUENCE [LARGE SCALE GENOMIC DNA]</scope>
    <source>
        <strain evidence="3">6684</strain>
    </source>
</reference>
<dbReference type="VEuPathDB" id="FungiDB:CJI96_0003573"/>
<protein>
    <submittedName>
        <fullName evidence="2">Uncharacterized protein</fullName>
    </submittedName>
</protein>
<evidence type="ECO:0000313" key="3">
    <source>
        <dbReference type="Proteomes" id="UP000037122"/>
    </source>
</evidence>
<accession>A0A0L0P1J0</accession>
<feature type="region of interest" description="Disordered" evidence="1">
    <location>
        <begin position="1"/>
        <end position="46"/>
    </location>
</feature>
<dbReference type="VEuPathDB" id="FungiDB:CJI97_000523"/>
<dbReference type="AlphaFoldDB" id="A0A0L0P1J0"/>
<proteinExistence type="predicted"/>
<dbReference type="VEuPathDB" id="FungiDB:CJJ09_002487"/>
<organism evidence="2 3">
    <name type="scientific">Candidozyma auris</name>
    <name type="common">Yeast</name>
    <name type="synonym">Candida auris</name>
    <dbReference type="NCBI Taxonomy" id="498019"/>
    <lineage>
        <taxon>Eukaryota</taxon>
        <taxon>Fungi</taxon>
        <taxon>Dikarya</taxon>
        <taxon>Ascomycota</taxon>
        <taxon>Saccharomycotina</taxon>
        <taxon>Pichiomycetes</taxon>
        <taxon>Metschnikowiaceae</taxon>
        <taxon>Candidozyma</taxon>
    </lineage>
</organism>
<dbReference type="EMBL" id="LGST01000021">
    <property type="protein sequence ID" value="KND99885.1"/>
    <property type="molecule type" value="Genomic_DNA"/>
</dbReference>
<sequence>MSLDGKENADSTPSKIKEEALSENSPSPSRRALRPISPNKQNNQGVGKLSFLQSDNIDDHFEYIHDFNEDVKQTLVNIETNTKQTNLDLGQLIDRSKNNNQYLNRVLESIAQYSDEVTTEGNATKQDVSIILKRLEQANSNEELFRINSALETISRSIGSSTLSSIITSMRDESRILSQKLEDKINKLAMTLELQEPTTQPPPTDVLLKEVRLIRDIISEQSRKIENQETKHILADKHADLEYKTQQLQERYDLLCQSYERKYEQYSNLALHYRSLCQNVEQLTDDPRMNESKRYGKLQQLHSKRLDAIHYVSDNDLTGLLNRRVVSVPLKDAELK</sequence>
<feature type="compositionally biased region" description="Basic and acidic residues" evidence="1">
    <location>
        <begin position="1"/>
        <end position="20"/>
    </location>
</feature>
<dbReference type="VEuPathDB" id="FungiDB:QG37_03311"/>
<dbReference type="VEuPathDB" id="FungiDB:B9J08_000521"/>